<dbReference type="SMART" id="SM01059">
    <property type="entry name" value="CAT"/>
    <property type="match status" value="1"/>
</dbReference>
<dbReference type="Gene3D" id="3.30.559.10">
    <property type="entry name" value="Chloramphenicol acetyltransferase-like domain"/>
    <property type="match status" value="1"/>
</dbReference>
<dbReference type="PATRIC" id="fig|1134406.4.peg.2855"/>
<name>A0A0P6X7V5_9CHLR</name>
<reference evidence="2 3" key="1">
    <citation type="submission" date="2015-07" db="EMBL/GenBank/DDBJ databases">
        <title>Genome sequence of Ornatilinea apprima DSM 23815.</title>
        <authorList>
            <person name="Hemp J."/>
            <person name="Ward L.M."/>
            <person name="Pace L.A."/>
            <person name="Fischer W.W."/>
        </authorList>
    </citation>
    <scope>NUCLEOTIDE SEQUENCE [LARGE SCALE GENOMIC DNA]</scope>
    <source>
        <strain evidence="2 3">P3M-1</strain>
    </source>
</reference>
<dbReference type="PANTHER" id="PTHR38474:SF1">
    <property type="entry name" value="SLR0299 PROTEIN"/>
    <property type="match status" value="1"/>
</dbReference>
<dbReference type="AlphaFoldDB" id="A0A0P6X7V5"/>
<dbReference type="InterPro" id="IPR001707">
    <property type="entry name" value="Cmp_AcTrfase"/>
</dbReference>
<dbReference type="RefSeq" id="WP_075062431.1">
    <property type="nucleotide sequence ID" value="NZ_LGCL01000020.1"/>
</dbReference>
<sequence length="215" mass="25097">MRQIDIDTWPRREHFNLYNSFEFPHFTLCANVDLTNLLSFVREKRVSLNVAIIYLVTRAANQIPEFRYRIRSGSVIEHEVVHPSTTILGKDDVFSFCTLNYTTDFSQFLSRALEKIACVQKRPRLLEEDQQRDDLLFMTAIPWVSFTSIMHPMRLLPEDSVPRFAWGKYFEEGSKIKMPLSVQGHHALMDGLHAGRFYEEVQQTFHDPKTVITGV</sequence>
<keyword evidence="2" id="KW-0808">Transferase</keyword>
<feature type="active site" description="Proton acceptor" evidence="1">
    <location>
        <position position="186"/>
    </location>
</feature>
<protein>
    <submittedName>
        <fullName evidence="2">Chloramphenicol acetyltransferase</fullName>
    </submittedName>
</protein>
<dbReference type="STRING" id="1134406.ADN00_07820"/>
<organism evidence="2 3">
    <name type="scientific">Ornatilinea apprima</name>
    <dbReference type="NCBI Taxonomy" id="1134406"/>
    <lineage>
        <taxon>Bacteria</taxon>
        <taxon>Bacillati</taxon>
        <taxon>Chloroflexota</taxon>
        <taxon>Anaerolineae</taxon>
        <taxon>Anaerolineales</taxon>
        <taxon>Anaerolineaceae</taxon>
        <taxon>Ornatilinea</taxon>
    </lineage>
</organism>
<dbReference type="Proteomes" id="UP000050417">
    <property type="component" value="Unassembled WGS sequence"/>
</dbReference>
<proteinExistence type="predicted"/>
<evidence type="ECO:0000313" key="2">
    <source>
        <dbReference type="EMBL" id="KPL78076.1"/>
    </source>
</evidence>
<comment type="caution">
    <text evidence="2">The sequence shown here is derived from an EMBL/GenBank/DDBJ whole genome shotgun (WGS) entry which is preliminary data.</text>
</comment>
<dbReference type="InterPro" id="IPR023213">
    <property type="entry name" value="CAT-like_dom_sf"/>
</dbReference>
<dbReference type="PANTHER" id="PTHR38474">
    <property type="entry name" value="SLR0299 PROTEIN"/>
    <property type="match status" value="1"/>
</dbReference>
<dbReference type="OrthoDB" id="9801766at2"/>
<keyword evidence="3" id="KW-1185">Reference proteome</keyword>
<dbReference type="GO" id="GO:0008811">
    <property type="term" value="F:chloramphenicol O-acetyltransferase activity"/>
    <property type="evidence" value="ECO:0007669"/>
    <property type="project" value="InterPro"/>
</dbReference>
<evidence type="ECO:0000256" key="1">
    <source>
        <dbReference type="PIRSR" id="PIRSR000440-1"/>
    </source>
</evidence>
<dbReference type="Pfam" id="PF00302">
    <property type="entry name" value="CAT"/>
    <property type="match status" value="1"/>
</dbReference>
<evidence type="ECO:0000313" key="3">
    <source>
        <dbReference type="Proteomes" id="UP000050417"/>
    </source>
</evidence>
<accession>A0A0P6X7V5</accession>
<dbReference type="PIRSF" id="PIRSF000440">
    <property type="entry name" value="CAT"/>
    <property type="match status" value="1"/>
</dbReference>
<dbReference type="EMBL" id="LGCL01000020">
    <property type="protein sequence ID" value="KPL78076.1"/>
    <property type="molecule type" value="Genomic_DNA"/>
</dbReference>
<dbReference type="SUPFAM" id="SSF52777">
    <property type="entry name" value="CoA-dependent acyltransferases"/>
    <property type="match status" value="1"/>
</dbReference>
<gene>
    <name evidence="2" type="ORF">ADN00_07820</name>
</gene>